<dbReference type="NCBIfam" id="TIGR00152">
    <property type="entry name" value="dephospho-CoA kinase"/>
    <property type="match status" value="1"/>
</dbReference>
<keyword evidence="3" id="KW-0173">Coenzyme A biosynthesis</keyword>
<sequence>MKQNKDSIVLGVTGGIGSGKSTVSGILQELGAMVIDADVISRQIVMPGEKALEELLAVFGRDMADNGGQLQRKKLAEEVFRDKDKLQRLNGIMHKHVAQRIQEKVEELLAAKTRVIVIDAPIPVGKGFLDLCDQVWTVTASKELRIDRIIKRSGMTYDEAVSRINSQIREEEYMAIANIVIYNDKDYLHLKEMVKYQFNSILQEYNCEQEFPQL</sequence>
<evidence type="ECO:0000313" key="5">
    <source>
        <dbReference type="EMBL" id="PYG89794.1"/>
    </source>
</evidence>
<comment type="subcellular location">
    <subcellularLocation>
        <location evidence="3">Cytoplasm</location>
    </subcellularLocation>
</comment>
<dbReference type="InterPro" id="IPR027417">
    <property type="entry name" value="P-loop_NTPase"/>
</dbReference>
<reference evidence="5 6" key="1">
    <citation type="submission" date="2018-06" db="EMBL/GenBank/DDBJ databases">
        <title>Genomic Encyclopedia of Type Strains, Phase I: the one thousand microbial genomes (KMG-I) project.</title>
        <authorList>
            <person name="Kyrpides N."/>
        </authorList>
    </citation>
    <scope>NUCLEOTIDE SEQUENCE [LARGE SCALE GENOMIC DNA]</scope>
    <source>
        <strain evidence="5 6">DSM 19573</strain>
    </source>
</reference>
<evidence type="ECO:0000256" key="2">
    <source>
        <dbReference type="ARBA" id="ARBA00022840"/>
    </source>
</evidence>
<dbReference type="PROSITE" id="PS51219">
    <property type="entry name" value="DPCK"/>
    <property type="match status" value="1"/>
</dbReference>
<dbReference type="GO" id="GO:0004140">
    <property type="term" value="F:dephospho-CoA kinase activity"/>
    <property type="evidence" value="ECO:0007669"/>
    <property type="project" value="UniProtKB-UniRule"/>
</dbReference>
<dbReference type="GO" id="GO:0005524">
    <property type="term" value="F:ATP binding"/>
    <property type="evidence" value="ECO:0007669"/>
    <property type="project" value="UniProtKB-UniRule"/>
</dbReference>
<comment type="pathway">
    <text evidence="3">Cofactor biosynthesis; coenzyme A biosynthesis; CoA from (R)-pantothenate: step 5/5.</text>
</comment>
<dbReference type="SUPFAM" id="SSF52540">
    <property type="entry name" value="P-loop containing nucleoside triphosphate hydrolases"/>
    <property type="match status" value="1"/>
</dbReference>
<dbReference type="EC" id="2.7.1.24" evidence="3 4"/>
<dbReference type="HAMAP" id="MF_00376">
    <property type="entry name" value="Dephospho_CoA_kinase"/>
    <property type="match status" value="1"/>
</dbReference>
<comment type="similarity">
    <text evidence="3">Belongs to the CoaE family.</text>
</comment>
<gene>
    <name evidence="3" type="primary">coaE</name>
    <name evidence="5" type="ORF">LY28_00390</name>
</gene>
<dbReference type="PANTHER" id="PTHR10695:SF46">
    <property type="entry name" value="BIFUNCTIONAL COENZYME A SYNTHASE-RELATED"/>
    <property type="match status" value="1"/>
</dbReference>
<keyword evidence="2 3" id="KW-0067">ATP-binding</keyword>
<organism evidence="5 6">
    <name type="scientific">Ruminiclostridium sufflavum DSM 19573</name>
    <dbReference type="NCBI Taxonomy" id="1121337"/>
    <lineage>
        <taxon>Bacteria</taxon>
        <taxon>Bacillati</taxon>
        <taxon>Bacillota</taxon>
        <taxon>Clostridia</taxon>
        <taxon>Eubacteriales</taxon>
        <taxon>Oscillospiraceae</taxon>
        <taxon>Ruminiclostridium</taxon>
    </lineage>
</organism>
<evidence type="ECO:0000256" key="4">
    <source>
        <dbReference type="NCBIfam" id="TIGR00152"/>
    </source>
</evidence>
<keyword evidence="6" id="KW-1185">Reference proteome</keyword>
<dbReference type="InterPro" id="IPR001977">
    <property type="entry name" value="Depp_CoAkinase"/>
</dbReference>
<evidence type="ECO:0000313" key="6">
    <source>
        <dbReference type="Proteomes" id="UP000248132"/>
    </source>
</evidence>
<keyword evidence="1 3" id="KW-0547">Nucleotide-binding</keyword>
<keyword evidence="3 5" id="KW-0418">Kinase</keyword>
<dbReference type="AlphaFoldDB" id="A0A318XPH8"/>
<dbReference type="OrthoDB" id="9812943at2"/>
<dbReference type="Proteomes" id="UP000248132">
    <property type="component" value="Unassembled WGS sequence"/>
</dbReference>
<dbReference type="Gene3D" id="3.40.50.300">
    <property type="entry name" value="P-loop containing nucleotide triphosphate hydrolases"/>
    <property type="match status" value="1"/>
</dbReference>
<comment type="catalytic activity">
    <reaction evidence="3">
        <text>3'-dephospho-CoA + ATP = ADP + CoA + H(+)</text>
        <dbReference type="Rhea" id="RHEA:18245"/>
        <dbReference type="ChEBI" id="CHEBI:15378"/>
        <dbReference type="ChEBI" id="CHEBI:30616"/>
        <dbReference type="ChEBI" id="CHEBI:57287"/>
        <dbReference type="ChEBI" id="CHEBI:57328"/>
        <dbReference type="ChEBI" id="CHEBI:456216"/>
        <dbReference type="EC" id="2.7.1.24"/>
    </reaction>
</comment>
<evidence type="ECO:0000256" key="3">
    <source>
        <dbReference type="HAMAP-Rule" id="MF_00376"/>
    </source>
</evidence>
<evidence type="ECO:0000256" key="1">
    <source>
        <dbReference type="ARBA" id="ARBA00022741"/>
    </source>
</evidence>
<feature type="binding site" evidence="3">
    <location>
        <begin position="17"/>
        <end position="22"/>
    </location>
    <ligand>
        <name>ATP</name>
        <dbReference type="ChEBI" id="CHEBI:30616"/>
    </ligand>
</feature>
<accession>A0A318XPH8</accession>
<dbReference type="EMBL" id="QKMR01000002">
    <property type="protein sequence ID" value="PYG89794.1"/>
    <property type="molecule type" value="Genomic_DNA"/>
</dbReference>
<protein>
    <recommendedName>
        <fullName evidence="3 4">Dephospho-CoA kinase</fullName>
        <ecNumber evidence="3 4">2.7.1.24</ecNumber>
    </recommendedName>
    <alternativeName>
        <fullName evidence="3">Dephosphocoenzyme A kinase</fullName>
    </alternativeName>
</protein>
<proteinExistence type="inferred from homology"/>
<dbReference type="PANTHER" id="PTHR10695">
    <property type="entry name" value="DEPHOSPHO-COA KINASE-RELATED"/>
    <property type="match status" value="1"/>
</dbReference>
<comment type="function">
    <text evidence="3">Catalyzes the phosphorylation of the 3'-hydroxyl group of dephosphocoenzyme A to form coenzyme A.</text>
</comment>
<dbReference type="GO" id="GO:0015937">
    <property type="term" value="P:coenzyme A biosynthetic process"/>
    <property type="evidence" value="ECO:0007669"/>
    <property type="project" value="UniProtKB-UniRule"/>
</dbReference>
<dbReference type="UniPathway" id="UPA00241">
    <property type="reaction ID" value="UER00356"/>
</dbReference>
<name>A0A318XPH8_9FIRM</name>
<dbReference type="RefSeq" id="WP_110460478.1">
    <property type="nucleotide sequence ID" value="NZ_QKMR01000002.1"/>
</dbReference>
<keyword evidence="3" id="KW-0963">Cytoplasm</keyword>
<keyword evidence="3" id="KW-0808">Transferase</keyword>
<dbReference type="CDD" id="cd02022">
    <property type="entry name" value="DPCK"/>
    <property type="match status" value="1"/>
</dbReference>
<dbReference type="GO" id="GO:0005737">
    <property type="term" value="C:cytoplasm"/>
    <property type="evidence" value="ECO:0007669"/>
    <property type="project" value="UniProtKB-SubCell"/>
</dbReference>
<comment type="caution">
    <text evidence="5">The sequence shown here is derived from an EMBL/GenBank/DDBJ whole genome shotgun (WGS) entry which is preliminary data.</text>
</comment>
<dbReference type="Pfam" id="PF01121">
    <property type="entry name" value="CoaE"/>
    <property type="match status" value="1"/>
</dbReference>